<reference evidence="1 2" key="1">
    <citation type="journal article" date="2021" name="BMC Genomics">
        <title>Datura genome reveals duplications of psychoactive alkaloid biosynthetic genes and high mutation rate following tissue culture.</title>
        <authorList>
            <person name="Rajewski A."/>
            <person name="Carter-House D."/>
            <person name="Stajich J."/>
            <person name="Litt A."/>
        </authorList>
    </citation>
    <scope>NUCLEOTIDE SEQUENCE [LARGE SCALE GENOMIC DNA]</scope>
    <source>
        <strain evidence="1">AR-01</strain>
    </source>
</reference>
<organism evidence="1 2">
    <name type="scientific">Datura stramonium</name>
    <name type="common">Jimsonweed</name>
    <name type="synonym">Common thornapple</name>
    <dbReference type="NCBI Taxonomy" id="4076"/>
    <lineage>
        <taxon>Eukaryota</taxon>
        <taxon>Viridiplantae</taxon>
        <taxon>Streptophyta</taxon>
        <taxon>Embryophyta</taxon>
        <taxon>Tracheophyta</taxon>
        <taxon>Spermatophyta</taxon>
        <taxon>Magnoliopsida</taxon>
        <taxon>eudicotyledons</taxon>
        <taxon>Gunneridae</taxon>
        <taxon>Pentapetalae</taxon>
        <taxon>asterids</taxon>
        <taxon>lamiids</taxon>
        <taxon>Solanales</taxon>
        <taxon>Solanaceae</taxon>
        <taxon>Solanoideae</taxon>
        <taxon>Datureae</taxon>
        <taxon>Datura</taxon>
    </lineage>
</organism>
<dbReference type="Proteomes" id="UP000823775">
    <property type="component" value="Unassembled WGS sequence"/>
</dbReference>
<dbReference type="PANTHER" id="PTHR32263:SF5">
    <property type="entry name" value="INACTIVE POLY [ADP-RIBOSE] POLYMERASE SRO1-RELATED"/>
    <property type="match status" value="1"/>
</dbReference>
<evidence type="ECO:0000313" key="2">
    <source>
        <dbReference type="Proteomes" id="UP000823775"/>
    </source>
</evidence>
<gene>
    <name evidence="1" type="ORF">HAX54_009707</name>
</gene>
<protein>
    <submittedName>
        <fullName evidence="1">Uncharacterized protein</fullName>
    </submittedName>
</protein>
<dbReference type="EMBL" id="JACEIK010001528">
    <property type="protein sequence ID" value="MCD7470122.1"/>
    <property type="molecule type" value="Genomic_DNA"/>
</dbReference>
<dbReference type="InterPro" id="IPR044964">
    <property type="entry name" value="RCD1/SRO1-5"/>
</dbReference>
<accession>A0ABS8TF76</accession>
<comment type="caution">
    <text evidence="1">The sequence shown here is derived from an EMBL/GenBank/DDBJ whole genome shotgun (WGS) entry which is preliminary data.</text>
</comment>
<keyword evidence="2" id="KW-1185">Reference proteome</keyword>
<name>A0ABS8TF76_DATST</name>
<dbReference type="PANTHER" id="PTHR32263">
    <property type="entry name" value="INACTIVE POLY [ADP-RIBOSE] POLYMERASE SRO4-RELATED"/>
    <property type="match status" value="1"/>
</dbReference>
<evidence type="ECO:0000313" key="1">
    <source>
        <dbReference type="EMBL" id="MCD7470122.1"/>
    </source>
</evidence>
<proteinExistence type="predicted"/>
<sequence>MELVAENQQNQESLSAKLEDTLKLVDAESVKPMFIKGMNTICKVDIVKISQCSSKYMRNRLELFEKQVEITQSIAGTPSNDRLLILVAECISLPWTMPLKVLHSCDIDENGIRYMVLCRHFGQ</sequence>